<evidence type="ECO:0000313" key="6">
    <source>
        <dbReference type="Proteomes" id="UP000027432"/>
    </source>
</evidence>
<reference evidence="5 6" key="1">
    <citation type="submission" date="2013-07" db="EMBL/GenBank/DDBJ databases">
        <title>Thioclava pacifica DSM 10166 Genome Sequencing.</title>
        <authorList>
            <person name="Lai Q."/>
            <person name="Shao Z."/>
        </authorList>
    </citation>
    <scope>NUCLEOTIDE SEQUENCE [LARGE SCALE GENOMIC DNA]</scope>
    <source>
        <strain evidence="5 6">DSM 10166</strain>
    </source>
</reference>
<dbReference type="GO" id="GO:0043565">
    <property type="term" value="F:sequence-specific DNA binding"/>
    <property type="evidence" value="ECO:0007669"/>
    <property type="project" value="InterPro"/>
</dbReference>
<protein>
    <submittedName>
        <fullName evidence="5">Transcriptional regulator</fullName>
    </submittedName>
</protein>
<dbReference type="Gene3D" id="1.10.10.60">
    <property type="entry name" value="Homeodomain-like"/>
    <property type="match status" value="1"/>
</dbReference>
<dbReference type="PROSITE" id="PS01124">
    <property type="entry name" value="HTH_ARAC_FAMILY_2"/>
    <property type="match status" value="1"/>
</dbReference>
<keyword evidence="1" id="KW-0805">Transcription regulation</keyword>
<dbReference type="STRING" id="1353537.TP2_14255"/>
<keyword evidence="3" id="KW-0804">Transcription</keyword>
<dbReference type="Pfam" id="PF14525">
    <property type="entry name" value="AraC_binding_2"/>
    <property type="match status" value="1"/>
</dbReference>
<dbReference type="Proteomes" id="UP000027432">
    <property type="component" value="Unassembled WGS sequence"/>
</dbReference>
<sequence>MEHALVLDAAGAPIQHDSRTHSTDWDEVQDFCTSVYMPYRVRPLERHARPDATMISAKAGRVTMTRFAYGTGIHLDRFDPDAGNILVLNTLRGALDHQTDGGSVATGAGESFVVDCSRTEYWLEGDPDHMQLNLTIPHQVMADTAERWFGFVPDDRFWTRRVKIGGPDTAWPSLLDYAARALTRPGLVPADAAIARHIEEVLCVELLRQWAAAAGLKLEDGARSAAPGYVRRAEEILTAEAREAPVIGEVAQRVGVSARTLSAGFRQFRGVAPRDFLAARRLEGLRADLASQPGDKTVTEIAASWGFSNFGAMAGRYRARFGELPSQTRARSLKGAAPRR</sequence>
<evidence type="ECO:0000313" key="5">
    <source>
        <dbReference type="EMBL" id="KEO50786.1"/>
    </source>
</evidence>
<dbReference type="PANTHER" id="PTHR46796">
    <property type="entry name" value="HTH-TYPE TRANSCRIPTIONAL ACTIVATOR RHAS-RELATED"/>
    <property type="match status" value="1"/>
</dbReference>
<comment type="caution">
    <text evidence="5">The sequence shown here is derived from an EMBL/GenBank/DDBJ whole genome shotgun (WGS) entry which is preliminary data.</text>
</comment>
<gene>
    <name evidence="5" type="ORF">TP2_14255</name>
</gene>
<evidence type="ECO:0000259" key="4">
    <source>
        <dbReference type="PROSITE" id="PS01124"/>
    </source>
</evidence>
<dbReference type="SMART" id="SM00342">
    <property type="entry name" value="HTH_ARAC"/>
    <property type="match status" value="1"/>
</dbReference>
<dbReference type="InterPro" id="IPR050204">
    <property type="entry name" value="AraC_XylS_family_regulators"/>
</dbReference>
<dbReference type="PANTHER" id="PTHR46796:SF12">
    <property type="entry name" value="HTH-TYPE DNA-BINDING TRANSCRIPTIONAL ACTIVATOR EUTR"/>
    <property type="match status" value="1"/>
</dbReference>
<name>A0A074J087_9RHOB</name>
<accession>A0A074J087</accession>
<organism evidence="5 6">
    <name type="scientific">Thioclava pacifica DSM 10166</name>
    <dbReference type="NCBI Taxonomy" id="1353537"/>
    <lineage>
        <taxon>Bacteria</taxon>
        <taxon>Pseudomonadati</taxon>
        <taxon>Pseudomonadota</taxon>
        <taxon>Alphaproteobacteria</taxon>
        <taxon>Rhodobacterales</taxon>
        <taxon>Paracoccaceae</taxon>
        <taxon>Thioclava</taxon>
    </lineage>
</organism>
<evidence type="ECO:0000256" key="2">
    <source>
        <dbReference type="ARBA" id="ARBA00023125"/>
    </source>
</evidence>
<dbReference type="Pfam" id="PF12833">
    <property type="entry name" value="HTH_18"/>
    <property type="match status" value="1"/>
</dbReference>
<keyword evidence="2" id="KW-0238">DNA-binding</keyword>
<dbReference type="eggNOG" id="COG2207">
    <property type="taxonomic scope" value="Bacteria"/>
</dbReference>
<dbReference type="EMBL" id="AUND01000041">
    <property type="protein sequence ID" value="KEO50786.1"/>
    <property type="molecule type" value="Genomic_DNA"/>
</dbReference>
<dbReference type="RefSeq" id="WP_038079968.1">
    <property type="nucleotide sequence ID" value="NZ_AUND01000041.1"/>
</dbReference>
<evidence type="ECO:0000256" key="1">
    <source>
        <dbReference type="ARBA" id="ARBA00023015"/>
    </source>
</evidence>
<proteinExistence type="predicted"/>
<evidence type="ECO:0000256" key="3">
    <source>
        <dbReference type="ARBA" id="ARBA00023163"/>
    </source>
</evidence>
<feature type="domain" description="HTH araC/xylS-type" evidence="4">
    <location>
        <begin position="231"/>
        <end position="331"/>
    </location>
</feature>
<dbReference type="GO" id="GO:0003700">
    <property type="term" value="F:DNA-binding transcription factor activity"/>
    <property type="evidence" value="ECO:0007669"/>
    <property type="project" value="InterPro"/>
</dbReference>
<dbReference type="InterPro" id="IPR035418">
    <property type="entry name" value="AraC-bd_2"/>
</dbReference>
<keyword evidence="6" id="KW-1185">Reference proteome</keyword>
<dbReference type="AlphaFoldDB" id="A0A074J087"/>
<dbReference type="InterPro" id="IPR018060">
    <property type="entry name" value="HTH_AraC"/>
</dbReference>
<dbReference type="OrthoDB" id="9802263at2"/>